<name>A0ABT0UG40_9ACTN</name>
<dbReference type="EMBL" id="JAMQAW010000002">
    <property type="protein sequence ID" value="MCM2387035.1"/>
    <property type="molecule type" value="Genomic_DNA"/>
</dbReference>
<protein>
    <submittedName>
        <fullName evidence="2">Nuclear transport factor 2 family protein</fullName>
    </submittedName>
</protein>
<evidence type="ECO:0000259" key="1">
    <source>
        <dbReference type="Pfam" id="PF12680"/>
    </source>
</evidence>
<feature type="domain" description="SnoaL-like" evidence="1">
    <location>
        <begin position="8"/>
        <end position="111"/>
    </location>
</feature>
<evidence type="ECO:0000313" key="3">
    <source>
        <dbReference type="Proteomes" id="UP001431429"/>
    </source>
</evidence>
<accession>A0ABT0UG40</accession>
<organism evidence="2 3">
    <name type="scientific">Streptomyces albipurpureus</name>
    <dbReference type="NCBI Taxonomy" id="2897419"/>
    <lineage>
        <taxon>Bacteria</taxon>
        <taxon>Bacillati</taxon>
        <taxon>Actinomycetota</taxon>
        <taxon>Actinomycetes</taxon>
        <taxon>Kitasatosporales</taxon>
        <taxon>Streptomycetaceae</taxon>
        <taxon>Streptomyces</taxon>
    </lineage>
</organism>
<comment type="caution">
    <text evidence="2">The sequence shown here is derived from an EMBL/GenBank/DDBJ whole genome shotgun (WGS) entry which is preliminary data.</text>
</comment>
<dbReference type="Pfam" id="PF12680">
    <property type="entry name" value="SnoaL_2"/>
    <property type="match status" value="1"/>
</dbReference>
<dbReference type="RefSeq" id="WP_250917396.1">
    <property type="nucleotide sequence ID" value="NZ_JAMQAW010000002.1"/>
</dbReference>
<dbReference type="SUPFAM" id="SSF54427">
    <property type="entry name" value="NTF2-like"/>
    <property type="match status" value="1"/>
</dbReference>
<gene>
    <name evidence="2" type="ORF">NBG84_01685</name>
</gene>
<proteinExistence type="predicted"/>
<reference evidence="2" key="1">
    <citation type="submission" date="2022-06" db="EMBL/GenBank/DDBJ databases">
        <title>Genome public.</title>
        <authorList>
            <person name="Sun Q."/>
        </authorList>
    </citation>
    <scope>NUCLEOTIDE SEQUENCE</scope>
    <source>
        <strain evidence="2">CWNU-1</strain>
    </source>
</reference>
<evidence type="ECO:0000313" key="2">
    <source>
        <dbReference type="EMBL" id="MCM2387035.1"/>
    </source>
</evidence>
<keyword evidence="3" id="KW-1185">Reference proteome</keyword>
<dbReference type="Gene3D" id="3.10.450.50">
    <property type="match status" value="1"/>
</dbReference>
<dbReference type="Proteomes" id="UP001431429">
    <property type="component" value="Unassembled WGS sequence"/>
</dbReference>
<sequence length="124" mass="14008">MSNAEQVVDAFLAAFDRLDPDELAGYFAEDGVYHSMPLEPIVGQQRIRAYFAQFLERFTSMRFTVHHQAVSPRGDVIFNERTDSVTPRTGKAVDIPVVGVFEIRDGLIVAWRDYFDLAAVRDAP</sequence>
<dbReference type="InterPro" id="IPR032710">
    <property type="entry name" value="NTF2-like_dom_sf"/>
</dbReference>
<dbReference type="InterPro" id="IPR037401">
    <property type="entry name" value="SnoaL-like"/>
</dbReference>